<feature type="compositionally biased region" description="Basic and acidic residues" evidence="1">
    <location>
        <begin position="377"/>
        <end position="419"/>
    </location>
</feature>
<dbReference type="FunCoup" id="A0A251UG03">
    <property type="interactions" value="2108"/>
</dbReference>
<dbReference type="OMA" id="RGWEMNA"/>
<organism evidence="2 3">
    <name type="scientific">Helianthus annuus</name>
    <name type="common">Common sunflower</name>
    <dbReference type="NCBI Taxonomy" id="4232"/>
    <lineage>
        <taxon>Eukaryota</taxon>
        <taxon>Viridiplantae</taxon>
        <taxon>Streptophyta</taxon>
        <taxon>Embryophyta</taxon>
        <taxon>Tracheophyta</taxon>
        <taxon>Spermatophyta</taxon>
        <taxon>Magnoliopsida</taxon>
        <taxon>eudicotyledons</taxon>
        <taxon>Gunneridae</taxon>
        <taxon>Pentapetalae</taxon>
        <taxon>asterids</taxon>
        <taxon>campanulids</taxon>
        <taxon>Asterales</taxon>
        <taxon>Asteraceae</taxon>
        <taxon>Asteroideae</taxon>
        <taxon>Heliantheae alliance</taxon>
        <taxon>Heliantheae</taxon>
        <taxon>Helianthus</taxon>
    </lineage>
</organism>
<dbReference type="STRING" id="4232.A0A251UG03"/>
<evidence type="ECO:0000256" key="1">
    <source>
        <dbReference type="SAM" id="MobiDB-lite"/>
    </source>
</evidence>
<dbReference type="InParanoid" id="A0A251UG03"/>
<name>A0A251UG03_HELAN</name>
<dbReference type="AlphaFoldDB" id="A0A251UG03"/>
<feature type="compositionally biased region" description="Polar residues" evidence="1">
    <location>
        <begin position="582"/>
        <end position="603"/>
    </location>
</feature>
<reference evidence="3" key="1">
    <citation type="journal article" date="2017" name="Nature">
        <title>The sunflower genome provides insights into oil metabolism, flowering and Asterid evolution.</title>
        <authorList>
            <person name="Badouin H."/>
            <person name="Gouzy J."/>
            <person name="Grassa C.J."/>
            <person name="Murat F."/>
            <person name="Staton S.E."/>
            <person name="Cottret L."/>
            <person name="Lelandais-Briere C."/>
            <person name="Owens G.L."/>
            <person name="Carrere S."/>
            <person name="Mayjonade B."/>
            <person name="Legrand L."/>
            <person name="Gill N."/>
            <person name="Kane N.C."/>
            <person name="Bowers J.E."/>
            <person name="Hubner S."/>
            <person name="Bellec A."/>
            <person name="Berard A."/>
            <person name="Berges H."/>
            <person name="Blanchet N."/>
            <person name="Boniface M.C."/>
            <person name="Brunel D."/>
            <person name="Catrice O."/>
            <person name="Chaidir N."/>
            <person name="Claudel C."/>
            <person name="Donnadieu C."/>
            <person name="Faraut T."/>
            <person name="Fievet G."/>
            <person name="Helmstetter N."/>
            <person name="King M."/>
            <person name="Knapp S.J."/>
            <person name="Lai Z."/>
            <person name="Le Paslier M.C."/>
            <person name="Lippi Y."/>
            <person name="Lorenzon L."/>
            <person name="Mandel J.R."/>
            <person name="Marage G."/>
            <person name="Marchand G."/>
            <person name="Marquand E."/>
            <person name="Bret-Mestries E."/>
            <person name="Morien E."/>
            <person name="Nambeesan S."/>
            <person name="Nguyen T."/>
            <person name="Pegot-Espagnet P."/>
            <person name="Pouilly N."/>
            <person name="Raftis F."/>
            <person name="Sallet E."/>
            <person name="Schiex T."/>
            <person name="Thomas J."/>
            <person name="Vandecasteele C."/>
            <person name="Vares D."/>
            <person name="Vear F."/>
            <person name="Vautrin S."/>
            <person name="Crespi M."/>
            <person name="Mangin B."/>
            <person name="Burke J.M."/>
            <person name="Salse J."/>
            <person name="Munos S."/>
            <person name="Vincourt P."/>
            <person name="Rieseberg L.H."/>
            <person name="Langlade N.B."/>
        </authorList>
    </citation>
    <scope>NUCLEOTIDE SEQUENCE [LARGE SCALE GENOMIC DNA]</scope>
    <source>
        <strain evidence="3">cv. SF193</strain>
    </source>
</reference>
<feature type="compositionally biased region" description="Basic and acidic residues" evidence="1">
    <location>
        <begin position="184"/>
        <end position="370"/>
    </location>
</feature>
<proteinExistence type="predicted"/>
<sequence>MPKSSRSKSHKQSKHREYSGSDEDVKVKEKSNNGGKDKEKEDGVGSVRVYKESGERRKHGSNGDVVDRWNGGSSDDKGLVNVEDNKEVLKSKDASKSVGDSKSRSSRRHEGDSVSLIGLEKEKEKEKEKDRGEKRKSDKEYVKKEKEYKESKDRDRGSDRGKRGYSDKVDEAVSKGVENPSSKKGKEVTEWPIEEELRNPELEKELEKRMRRRGEASSAKDKYHDDVKETEDRHLSTRNDRSKDERHKNEEHGDVRESRQKDEKHREDGERDRKSRDVKHRSESGRYNKHRDDKYHEDKYSEDGNKETKYKDDKYIENSDKDERSRDRKRRQEDDRDYKHKEEKKARDSKYRDVPEAKRLRDDSVRKTNNRDGSPVYDDRRYKDDKDSRRGNEKDEASDYRSRSSAKEQRSESEKRSSAKADSASEWGRHGSRYADVDIAAGHSRRRSSPSGSSYSTRDHRTIDRFSKQEETKYRDHAYEDRARHNIHSSRDYESAPGQSDKKVMSKDDGYAGGDISGEKRPRSSPQVDKSPGSTSNERRNLIKSDARKSLDLEEPGPRSGGGYKDTVKDGKGSRELATEAQVDNDNLSVSSPYTRNSHFSGNSKSLLPPPSPSTFGSTEDDRNKSNSRHRRMVDPNMNRGQSQGPGQSQGQGNWNNVPNWPSPMATGGYIPFQHVPPPMFHPLMPQFPPQIFGRPPMKLNPGLPYPVPDHGRPLTWRNQVDESGPPLHGWDANNAVFGDEYWDHRNRGWDQNGEMWKNQNGGGGAESGQQRSNDENWSGLAGQSDEGEKNQPDTQPETLNLDKNEPAAQKVTESPHVFEAVKEDNSARISKTYLSRVDVSKDLTQPELYDQCTSMMDLDHEALSDEFDYKILFFEEGVDVDVTDSASLFAVTNESVFQKAMYLYKKQKEDFHLTNTDKEIGSVDDGKTAAEGTVIEVFKENDEAPNQPEEAMNIEVDDSVVKQEEEERESAEVAVKESDASCEVEDASGSINDEKNGGDDPLVLSDLSTADVAVMPTESVEFGSVNNRIHHHSPESTH</sequence>
<dbReference type="Proteomes" id="UP000215914">
    <property type="component" value="Chromosome 6"/>
</dbReference>
<feature type="compositionally biased region" description="Basic and acidic residues" evidence="1">
    <location>
        <begin position="537"/>
        <end position="552"/>
    </location>
</feature>
<evidence type="ECO:0000313" key="3">
    <source>
        <dbReference type="Proteomes" id="UP000215914"/>
    </source>
</evidence>
<evidence type="ECO:0000313" key="2">
    <source>
        <dbReference type="EMBL" id="OTG21973.1"/>
    </source>
</evidence>
<feature type="compositionally biased region" description="Basic and acidic residues" evidence="1">
    <location>
        <begin position="965"/>
        <end position="980"/>
    </location>
</feature>
<feature type="compositionally biased region" description="Basic residues" evidence="1">
    <location>
        <begin position="1"/>
        <end position="14"/>
    </location>
</feature>
<feature type="compositionally biased region" description="Basic and acidic residues" evidence="1">
    <location>
        <begin position="427"/>
        <end position="436"/>
    </location>
</feature>
<protein>
    <submittedName>
        <fullName evidence="2">Uncharacterized protein</fullName>
    </submittedName>
</protein>
<dbReference type="EMBL" id="CM007895">
    <property type="protein sequence ID" value="OTG21973.1"/>
    <property type="molecule type" value="Genomic_DNA"/>
</dbReference>
<feature type="compositionally biased region" description="Basic and acidic residues" evidence="1">
    <location>
        <begin position="119"/>
        <end position="173"/>
    </location>
</feature>
<feature type="region of interest" description="Disordered" evidence="1">
    <location>
        <begin position="965"/>
        <end position="1005"/>
    </location>
</feature>
<gene>
    <name evidence="2" type="ORF">HannXRQ_Chr06g0166431</name>
</gene>
<feature type="compositionally biased region" description="Polar residues" evidence="1">
    <location>
        <begin position="524"/>
        <end position="536"/>
    </location>
</feature>
<feature type="compositionally biased region" description="Basic and acidic residues" evidence="1">
    <location>
        <begin position="74"/>
        <end position="112"/>
    </location>
</feature>
<feature type="region of interest" description="Disordered" evidence="1">
    <location>
        <begin position="753"/>
        <end position="802"/>
    </location>
</feature>
<dbReference type="OrthoDB" id="1938945at2759"/>
<keyword evidence="3" id="KW-1185">Reference proteome</keyword>
<feature type="compositionally biased region" description="Basic and acidic residues" evidence="1">
    <location>
        <begin position="15"/>
        <end position="55"/>
    </location>
</feature>
<dbReference type="PANTHER" id="PTHR34837:SF1">
    <property type="entry name" value="LOW PROTEIN: ZINC FINGER CCCH DOMAIN PROTEIN"/>
    <property type="match status" value="1"/>
</dbReference>
<dbReference type="PANTHER" id="PTHR34837">
    <property type="entry name" value="OS05G0595500 PROTEIN"/>
    <property type="match status" value="1"/>
</dbReference>
<accession>A0A251UG03</accession>
<feature type="compositionally biased region" description="Basic and acidic residues" evidence="1">
    <location>
        <begin position="566"/>
        <end position="578"/>
    </location>
</feature>
<feature type="region of interest" description="Disordered" evidence="1">
    <location>
        <begin position="1"/>
        <end position="661"/>
    </location>
</feature>
<feature type="compositionally biased region" description="Basic and acidic residues" evidence="1">
    <location>
        <begin position="457"/>
        <end position="510"/>
    </location>
</feature>
<feature type="compositionally biased region" description="Low complexity" evidence="1">
    <location>
        <begin position="641"/>
        <end position="653"/>
    </location>
</feature>